<keyword evidence="8" id="KW-0406">Ion transport</keyword>
<dbReference type="Proteomes" id="UP000596742">
    <property type="component" value="Unassembled WGS sequence"/>
</dbReference>
<keyword evidence="6 8" id="KW-0472">Membrane</keyword>
<evidence type="ECO:0000256" key="8">
    <source>
        <dbReference type="RuleBase" id="RU362056"/>
    </source>
</evidence>
<feature type="transmembrane region" description="Helical" evidence="8">
    <location>
        <begin position="78"/>
        <end position="97"/>
    </location>
</feature>
<proteinExistence type="inferred from homology"/>
<dbReference type="InterPro" id="IPR036058">
    <property type="entry name" value="Kazal_dom_sf"/>
</dbReference>
<keyword evidence="11" id="KW-1185">Reference proteome</keyword>
<feature type="transmembrane region" description="Helical" evidence="8">
    <location>
        <begin position="223"/>
        <end position="247"/>
    </location>
</feature>
<sequence length="666" mass="73693">MTEKTEKNGHISHEIDDQEYQCGFYCRIPYLQRFATAAGFTGFFILPQLASQSLSSYINSQIPTLERQFSLSSYESGIIMTFNDIGFLLVGILVAAIPKLVHIPRWLFGAIMIFAVSGLLCSLPHFIVNSKQDVTDTTLEIANTTKLAESSIFPICTDVVNSDNNNRTMENKPRFLNLAIDQSLKSLSVGLIGIGLGLQGAAKSIRTPFLTQYLDEGNKDKTGFYLGILTSAAIFGPVLAYVLGGIFSRIYVTLEDVDMSTKDPRWIGAWWLGFFVFGFIALIFSFPLLCFPRYLTQKNKRKEKEEENLVMKHEIQNGLIVGSLKEASKMEIFKERSASYIRVLKSPVYLFLLAAFVLHISSVLGPVAFKTKYIVAQFGLPLWKANLIISAVTVATVAIGAFFGGYITKKFKLSPRMFIVVILILHAGQIVFGGGVIFVGCDQPQIVGPNMPHSIPINMTDDCHCDPKDYFPVCGSDDRNFHSPCYAGCKEVVRNGRMYANCTSIPDGQASAGLCPFECNTLIPYLLLNVLGYASGSLKIMPMFLATIRSVEDRDKSTAAGLKSVAASLLAFIPAPIVFGKIIDTSCILWNSDSSRKGSCSLYNIADLRISMFGTVLIYKAAALIFMLLALWKVWAIQDWEELRKKKTDHMKMNGDAEKAASTEHK</sequence>
<evidence type="ECO:0000256" key="3">
    <source>
        <dbReference type="ARBA" id="ARBA00022475"/>
    </source>
</evidence>
<comment type="caution">
    <text evidence="10">The sequence shown here is derived from an EMBL/GenBank/DDBJ whole genome shotgun (WGS) entry which is preliminary data.</text>
</comment>
<dbReference type="InterPro" id="IPR036259">
    <property type="entry name" value="MFS_trans_sf"/>
</dbReference>
<organism evidence="10 11">
    <name type="scientific">Mytilus galloprovincialis</name>
    <name type="common">Mediterranean mussel</name>
    <dbReference type="NCBI Taxonomy" id="29158"/>
    <lineage>
        <taxon>Eukaryota</taxon>
        <taxon>Metazoa</taxon>
        <taxon>Spiralia</taxon>
        <taxon>Lophotrochozoa</taxon>
        <taxon>Mollusca</taxon>
        <taxon>Bivalvia</taxon>
        <taxon>Autobranchia</taxon>
        <taxon>Pteriomorphia</taxon>
        <taxon>Mytilida</taxon>
        <taxon>Mytiloidea</taxon>
        <taxon>Mytilidae</taxon>
        <taxon>Mytilinae</taxon>
        <taxon>Mytilus</taxon>
    </lineage>
</organism>
<dbReference type="GO" id="GO:0006811">
    <property type="term" value="P:monoatomic ion transport"/>
    <property type="evidence" value="ECO:0007669"/>
    <property type="project" value="UniProtKB-KW"/>
</dbReference>
<evidence type="ECO:0000256" key="2">
    <source>
        <dbReference type="ARBA" id="ARBA00009657"/>
    </source>
</evidence>
<evidence type="ECO:0000256" key="7">
    <source>
        <dbReference type="ARBA" id="ARBA00023157"/>
    </source>
</evidence>
<dbReference type="PROSITE" id="PS51465">
    <property type="entry name" value="KAZAL_2"/>
    <property type="match status" value="1"/>
</dbReference>
<gene>
    <name evidence="10" type="ORF">MGAL_10B024061</name>
</gene>
<dbReference type="Pfam" id="PF03137">
    <property type="entry name" value="OATP"/>
    <property type="match status" value="1"/>
</dbReference>
<dbReference type="InterPro" id="IPR002350">
    <property type="entry name" value="Kazal_dom"/>
</dbReference>
<keyword evidence="7" id="KW-1015">Disulfide bond</keyword>
<dbReference type="GO" id="GO:0016323">
    <property type="term" value="C:basolateral plasma membrane"/>
    <property type="evidence" value="ECO:0007669"/>
    <property type="project" value="TreeGrafter"/>
</dbReference>
<dbReference type="InterPro" id="IPR004156">
    <property type="entry name" value="OATP"/>
</dbReference>
<comment type="caution">
    <text evidence="8">Lacks conserved residue(s) required for the propagation of feature annotation.</text>
</comment>
<dbReference type="CDD" id="cd17336">
    <property type="entry name" value="MFS_SLCO_OATP"/>
    <property type="match status" value="1"/>
</dbReference>
<feature type="transmembrane region" description="Helical" evidence="8">
    <location>
        <begin position="526"/>
        <end position="548"/>
    </location>
</feature>
<evidence type="ECO:0000313" key="11">
    <source>
        <dbReference type="Proteomes" id="UP000596742"/>
    </source>
</evidence>
<keyword evidence="3" id="KW-1003">Cell membrane</keyword>
<feature type="transmembrane region" description="Helical" evidence="8">
    <location>
        <begin position="106"/>
        <end position="127"/>
    </location>
</feature>
<dbReference type="Pfam" id="PF07648">
    <property type="entry name" value="Kazal_2"/>
    <property type="match status" value="1"/>
</dbReference>
<dbReference type="EMBL" id="UYJE01009956">
    <property type="protein sequence ID" value="VDI78352.1"/>
    <property type="molecule type" value="Genomic_DNA"/>
</dbReference>
<reference evidence="10" key="1">
    <citation type="submission" date="2018-11" db="EMBL/GenBank/DDBJ databases">
        <authorList>
            <person name="Alioto T."/>
            <person name="Alioto T."/>
        </authorList>
    </citation>
    <scope>NUCLEOTIDE SEQUENCE</scope>
</reference>
<feature type="transmembrane region" description="Helical" evidence="8">
    <location>
        <begin position="560"/>
        <end position="583"/>
    </location>
</feature>
<feature type="transmembrane region" description="Helical" evidence="8">
    <location>
        <begin position="617"/>
        <end position="637"/>
    </location>
</feature>
<name>A0A8B6HG01_MYTGA</name>
<evidence type="ECO:0000256" key="1">
    <source>
        <dbReference type="ARBA" id="ARBA00004651"/>
    </source>
</evidence>
<feature type="transmembrane region" description="Helical" evidence="8">
    <location>
        <begin position="387"/>
        <end position="406"/>
    </location>
</feature>
<keyword evidence="4 8" id="KW-0812">Transmembrane</keyword>
<dbReference type="Gene3D" id="1.20.1250.20">
    <property type="entry name" value="MFS general substrate transporter like domains"/>
    <property type="match status" value="1"/>
</dbReference>
<feature type="transmembrane region" description="Helical" evidence="8">
    <location>
        <begin position="418"/>
        <end position="439"/>
    </location>
</feature>
<feature type="domain" description="Kazal-like" evidence="9">
    <location>
        <begin position="457"/>
        <end position="504"/>
    </location>
</feature>
<keyword evidence="5 8" id="KW-1133">Transmembrane helix</keyword>
<evidence type="ECO:0000259" key="9">
    <source>
        <dbReference type="PROSITE" id="PS51465"/>
    </source>
</evidence>
<evidence type="ECO:0000256" key="4">
    <source>
        <dbReference type="ARBA" id="ARBA00022692"/>
    </source>
</evidence>
<dbReference type="GO" id="GO:0015347">
    <property type="term" value="F:sodium-independent organic anion transmembrane transporter activity"/>
    <property type="evidence" value="ECO:0007669"/>
    <property type="project" value="TreeGrafter"/>
</dbReference>
<dbReference type="SUPFAM" id="SSF100895">
    <property type="entry name" value="Kazal-type serine protease inhibitors"/>
    <property type="match status" value="1"/>
</dbReference>
<keyword evidence="8" id="KW-0813">Transport</keyword>
<evidence type="ECO:0000256" key="6">
    <source>
        <dbReference type="ARBA" id="ARBA00023136"/>
    </source>
</evidence>
<comment type="subcellular location">
    <subcellularLocation>
        <location evidence="1 8">Cell membrane</location>
        <topology evidence="1 8">Multi-pass membrane protein</topology>
    </subcellularLocation>
</comment>
<protein>
    <recommendedName>
        <fullName evidence="8">Solute carrier organic anion transporter family member</fullName>
    </recommendedName>
</protein>
<comment type="similarity">
    <text evidence="2 8">Belongs to the organo anion transporter (TC 2.A.60) family.</text>
</comment>
<dbReference type="NCBIfam" id="TIGR00805">
    <property type="entry name" value="oat"/>
    <property type="match status" value="1"/>
</dbReference>
<evidence type="ECO:0000256" key="5">
    <source>
        <dbReference type="ARBA" id="ARBA00022989"/>
    </source>
</evidence>
<dbReference type="PANTHER" id="PTHR11388">
    <property type="entry name" value="ORGANIC ANION TRANSPORTER"/>
    <property type="match status" value="1"/>
</dbReference>
<feature type="transmembrane region" description="Helical" evidence="8">
    <location>
        <begin position="348"/>
        <end position="367"/>
    </location>
</feature>
<dbReference type="SUPFAM" id="SSF103473">
    <property type="entry name" value="MFS general substrate transporter"/>
    <property type="match status" value="1"/>
</dbReference>
<dbReference type="PANTHER" id="PTHR11388:SF100">
    <property type="entry name" value="SOLUTE CARRIER ORGANIC ANION TRANSPORTER FAMILY MEMBER 4A1"/>
    <property type="match status" value="1"/>
</dbReference>
<dbReference type="OrthoDB" id="5062115at2759"/>
<feature type="transmembrane region" description="Helical" evidence="8">
    <location>
        <begin position="267"/>
        <end position="291"/>
    </location>
</feature>
<dbReference type="GO" id="GO:0043252">
    <property type="term" value="P:sodium-independent organic anion transport"/>
    <property type="evidence" value="ECO:0007669"/>
    <property type="project" value="TreeGrafter"/>
</dbReference>
<dbReference type="AlphaFoldDB" id="A0A8B6HG01"/>
<accession>A0A8B6HG01</accession>
<evidence type="ECO:0000313" key="10">
    <source>
        <dbReference type="EMBL" id="VDI78352.1"/>
    </source>
</evidence>